<reference evidence="8" key="1">
    <citation type="submission" date="2021-02" db="EMBL/GenBank/DDBJ databases">
        <authorList>
            <person name="Dougan E. K."/>
            <person name="Rhodes N."/>
            <person name="Thang M."/>
            <person name="Chan C."/>
        </authorList>
    </citation>
    <scope>NUCLEOTIDE SEQUENCE</scope>
</reference>
<gene>
    <name evidence="8" type="primary">rlmN</name>
    <name evidence="8" type="ORF">SPIL2461_LOCUS15114</name>
</gene>
<dbReference type="PANTHER" id="PTHR30544:SF8">
    <property type="entry name" value="RADICAL SAM SUPERFAMILY PROTEIN"/>
    <property type="match status" value="1"/>
</dbReference>
<sequence length="262" mass="27584">MGEPLDNYRSVLGALKALAISSRAFGLSLKNVTVSTVGVPGKIRQLAMDCPAANLALSLHAPMQDLRSTIVPSAGGNHLDALLNEVDEYGGLTGNKVMMEYILIEGVNASAEVAHALGALLARRRALVMLNLIPYNPTASGDGNGYRAPTDAACKVFRNIVAEYRRCCDAPGSTCIADAQAGAPLLCTIRWSTVPGQAQMAACGQLALESAKPAMPPKMHDIEDVPLLSVSRTAAKQMPLPPFLDRLLWLLASIAGAGKEKP</sequence>
<keyword evidence="4" id="KW-0479">Metal-binding</keyword>
<dbReference type="PANTHER" id="PTHR30544">
    <property type="entry name" value="23S RRNA METHYLTRANSFERASE"/>
    <property type="match status" value="1"/>
</dbReference>
<keyword evidence="5" id="KW-0408">Iron</keyword>
<dbReference type="GO" id="GO:0030488">
    <property type="term" value="P:tRNA methylation"/>
    <property type="evidence" value="ECO:0007669"/>
    <property type="project" value="TreeGrafter"/>
</dbReference>
<evidence type="ECO:0000256" key="2">
    <source>
        <dbReference type="ARBA" id="ARBA00022485"/>
    </source>
</evidence>
<dbReference type="Proteomes" id="UP000649617">
    <property type="component" value="Unassembled WGS sequence"/>
</dbReference>
<keyword evidence="6" id="KW-0411">Iron-sulfur</keyword>
<evidence type="ECO:0000259" key="7">
    <source>
        <dbReference type="PROSITE" id="PS51918"/>
    </source>
</evidence>
<comment type="caution">
    <text evidence="8">The sequence shown here is derived from an EMBL/GenBank/DDBJ whole genome shotgun (WGS) entry which is preliminary data.</text>
</comment>
<evidence type="ECO:0000256" key="6">
    <source>
        <dbReference type="ARBA" id="ARBA00023014"/>
    </source>
</evidence>
<dbReference type="GO" id="GO:0046872">
    <property type="term" value="F:metal ion binding"/>
    <property type="evidence" value="ECO:0007669"/>
    <property type="project" value="UniProtKB-KW"/>
</dbReference>
<keyword evidence="9" id="KW-1185">Reference proteome</keyword>
<dbReference type="EMBL" id="CAJNIZ010036213">
    <property type="protein sequence ID" value="CAE7564166.1"/>
    <property type="molecule type" value="Genomic_DNA"/>
</dbReference>
<proteinExistence type="predicted"/>
<evidence type="ECO:0000313" key="9">
    <source>
        <dbReference type="Proteomes" id="UP000649617"/>
    </source>
</evidence>
<feature type="domain" description="Radical SAM core" evidence="7">
    <location>
        <begin position="1"/>
        <end position="171"/>
    </location>
</feature>
<name>A0A812UGF1_SYMPI</name>
<keyword evidence="3" id="KW-0949">S-adenosyl-L-methionine</keyword>
<evidence type="ECO:0000313" key="8">
    <source>
        <dbReference type="EMBL" id="CAE7564166.1"/>
    </source>
</evidence>
<comment type="cofactor">
    <cofactor evidence="1">
        <name>[4Fe-4S] cluster</name>
        <dbReference type="ChEBI" id="CHEBI:49883"/>
    </cofactor>
</comment>
<dbReference type="GO" id="GO:0070475">
    <property type="term" value="P:rRNA base methylation"/>
    <property type="evidence" value="ECO:0007669"/>
    <property type="project" value="TreeGrafter"/>
</dbReference>
<evidence type="ECO:0000256" key="4">
    <source>
        <dbReference type="ARBA" id="ARBA00022723"/>
    </source>
</evidence>
<dbReference type="PROSITE" id="PS51918">
    <property type="entry name" value="RADICAL_SAM"/>
    <property type="match status" value="1"/>
</dbReference>
<dbReference type="AlphaFoldDB" id="A0A812UGF1"/>
<dbReference type="GO" id="GO:0003824">
    <property type="term" value="F:catalytic activity"/>
    <property type="evidence" value="ECO:0007669"/>
    <property type="project" value="InterPro"/>
</dbReference>
<dbReference type="InterPro" id="IPR040072">
    <property type="entry name" value="Methyltransferase_A"/>
</dbReference>
<dbReference type="InterPro" id="IPR007197">
    <property type="entry name" value="rSAM"/>
</dbReference>
<dbReference type="OrthoDB" id="538249at2759"/>
<organism evidence="8 9">
    <name type="scientific">Symbiodinium pilosum</name>
    <name type="common">Dinoflagellate</name>
    <dbReference type="NCBI Taxonomy" id="2952"/>
    <lineage>
        <taxon>Eukaryota</taxon>
        <taxon>Sar</taxon>
        <taxon>Alveolata</taxon>
        <taxon>Dinophyceae</taxon>
        <taxon>Suessiales</taxon>
        <taxon>Symbiodiniaceae</taxon>
        <taxon>Symbiodinium</taxon>
    </lineage>
</organism>
<evidence type="ECO:0000256" key="5">
    <source>
        <dbReference type="ARBA" id="ARBA00023004"/>
    </source>
</evidence>
<evidence type="ECO:0000256" key="3">
    <source>
        <dbReference type="ARBA" id="ARBA00022691"/>
    </source>
</evidence>
<evidence type="ECO:0000256" key="1">
    <source>
        <dbReference type="ARBA" id="ARBA00001966"/>
    </source>
</evidence>
<protein>
    <submittedName>
        <fullName evidence="8">RlmN protein</fullName>
    </submittedName>
</protein>
<dbReference type="InterPro" id="IPR013785">
    <property type="entry name" value="Aldolase_TIM"/>
</dbReference>
<dbReference type="GO" id="GO:0051539">
    <property type="term" value="F:4 iron, 4 sulfur cluster binding"/>
    <property type="evidence" value="ECO:0007669"/>
    <property type="project" value="UniProtKB-KW"/>
</dbReference>
<accession>A0A812UGF1</accession>
<dbReference type="Gene3D" id="3.20.20.70">
    <property type="entry name" value="Aldolase class I"/>
    <property type="match status" value="1"/>
</dbReference>
<keyword evidence="2" id="KW-0004">4Fe-4S</keyword>